<evidence type="ECO:0000256" key="1">
    <source>
        <dbReference type="SAM" id="MobiDB-lite"/>
    </source>
</evidence>
<dbReference type="Proteomes" id="UP000789739">
    <property type="component" value="Unassembled WGS sequence"/>
</dbReference>
<sequence length="436" mass="49847">MATPGELQRSVAGCGILIWSVYRIYSIDRFKSIRWKRLRRLEVKGVTTVLFFIALILQILCDAASVTIRYKEGLTMQDDGTVVSKPDELYDEEDKRIITVSRYLIMIVYAIETASVLLMQNFWNYLTKRIIRKTFINSVHFKVNYAFAFGALLGFPLIPYILKDKPILLVAVPRIFAVAVNIPIILYGIRADFRFNELVDEARGILGDQFIINKINYYRNLNRQFILAMIFSIIPAFIQSIDRLTSQHTIENNQFIADLLSTISNFALILDAITIVYIFYPRKEFSGNSINLSRETFSLNMMTSFQMPKKPSPSGSYQTDETVNVDIEEADIQKTLTPPKSKEDLLCVYNQNGEGTNIRWSTGTYNTSTKSNQSFKRFSTDCSTSREAVTIQDKKRRRSNEGTKATNESSDKLPTITIEEISNVLIVEVDEAVLHE</sequence>
<feature type="transmembrane region" description="Helical" evidence="2">
    <location>
        <begin position="261"/>
        <end position="280"/>
    </location>
</feature>
<dbReference type="EMBL" id="CAJVPI010001484">
    <property type="protein sequence ID" value="CAG8614991.1"/>
    <property type="molecule type" value="Genomic_DNA"/>
</dbReference>
<reference evidence="3" key="1">
    <citation type="submission" date="2021-06" db="EMBL/GenBank/DDBJ databases">
        <authorList>
            <person name="Kallberg Y."/>
            <person name="Tangrot J."/>
            <person name="Rosling A."/>
        </authorList>
    </citation>
    <scope>NUCLEOTIDE SEQUENCE</scope>
    <source>
        <strain evidence="3">BR232B</strain>
    </source>
</reference>
<feature type="transmembrane region" description="Helical" evidence="2">
    <location>
        <begin position="46"/>
        <end position="68"/>
    </location>
</feature>
<accession>A0A9N9CUN7</accession>
<evidence type="ECO:0000313" key="3">
    <source>
        <dbReference type="EMBL" id="CAG8614991.1"/>
    </source>
</evidence>
<feature type="transmembrane region" description="Helical" evidence="2">
    <location>
        <begin position="6"/>
        <end position="25"/>
    </location>
</feature>
<keyword evidence="4" id="KW-1185">Reference proteome</keyword>
<feature type="region of interest" description="Disordered" evidence="1">
    <location>
        <begin position="387"/>
        <end position="411"/>
    </location>
</feature>
<feature type="transmembrane region" description="Helical" evidence="2">
    <location>
        <begin position="168"/>
        <end position="189"/>
    </location>
</feature>
<organism evidence="3 4">
    <name type="scientific">Paraglomus brasilianum</name>
    <dbReference type="NCBI Taxonomy" id="144538"/>
    <lineage>
        <taxon>Eukaryota</taxon>
        <taxon>Fungi</taxon>
        <taxon>Fungi incertae sedis</taxon>
        <taxon>Mucoromycota</taxon>
        <taxon>Glomeromycotina</taxon>
        <taxon>Glomeromycetes</taxon>
        <taxon>Paraglomerales</taxon>
        <taxon>Paraglomeraceae</taxon>
        <taxon>Paraglomus</taxon>
    </lineage>
</organism>
<gene>
    <name evidence="3" type="ORF">PBRASI_LOCUS8382</name>
</gene>
<dbReference type="AlphaFoldDB" id="A0A9N9CUN7"/>
<evidence type="ECO:0000313" key="4">
    <source>
        <dbReference type="Proteomes" id="UP000789739"/>
    </source>
</evidence>
<keyword evidence="2" id="KW-0812">Transmembrane</keyword>
<feature type="transmembrane region" description="Helical" evidence="2">
    <location>
        <begin position="143"/>
        <end position="162"/>
    </location>
</feature>
<dbReference type="OrthoDB" id="2384193at2759"/>
<keyword evidence="2" id="KW-0472">Membrane</keyword>
<evidence type="ECO:0000256" key="2">
    <source>
        <dbReference type="SAM" id="Phobius"/>
    </source>
</evidence>
<protein>
    <submittedName>
        <fullName evidence="3">6833_t:CDS:1</fullName>
    </submittedName>
</protein>
<proteinExistence type="predicted"/>
<comment type="caution">
    <text evidence="3">The sequence shown here is derived from an EMBL/GenBank/DDBJ whole genome shotgun (WGS) entry which is preliminary data.</text>
</comment>
<name>A0A9N9CUN7_9GLOM</name>
<feature type="transmembrane region" description="Helical" evidence="2">
    <location>
        <begin position="224"/>
        <end position="241"/>
    </location>
</feature>
<keyword evidence="2" id="KW-1133">Transmembrane helix</keyword>
<feature type="transmembrane region" description="Helical" evidence="2">
    <location>
        <begin position="103"/>
        <end position="123"/>
    </location>
</feature>